<name>A0A177A8F7_9PEZI</name>
<accession>A0A177A8F7</accession>
<protein>
    <submittedName>
        <fullName evidence="1">Uncharacterized protein</fullName>
    </submittedName>
</protein>
<dbReference type="EMBL" id="KV441398">
    <property type="protein sequence ID" value="OAF58000.1"/>
    <property type="molecule type" value="Genomic_DNA"/>
</dbReference>
<dbReference type="AlphaFoldDB" id="A0A177A8F7"/>
<dbReference type="RefSeq" id="XP_024323286.1">
    <property type="nucleotide sequence ID" value="XM_024468922.1"/>
</dbReference>
<proteinExistence type="predicted"/>
<dbReference type="Proteomes" id="UP000077154">
    <property type="component" value="Unassembled WGS sequence"/>
</dbReference>
<sequence>MIMVTYIFLAWHPFLFGFLGKILARFEKGELYGEIFGVCDGSMGRWVEGGVDGRWVVGGTGYKMVWWDGVGMRMMDRGWEGEGFLYNTYRVGNPPNSRY</sequence>
<organism evidence="1">
    <name type="scientific">Pseudogymnoascus destructans</name>
    <dbReference type="NCBI Taxonomy" id="655981"/>
    <lineage>
        <taxon>Eukaryota</taxon>
        <taxon>Fungi</taxon>
        <taxon>Dikarya</taxon>
        <taxon>Ascomycota</taxon>
        <taxon>Pezizomycotina</taxon>
        <taxon>Leotiomycetes</taxon>
        <taxon>Thelebolales</taxon>
        <taxon>Thelebolaceae</taxon>
        <taxon>Pseudogymnoascus</taxon>
    </lineage>
</organism>
<reference evidence="1" key="1">
    <citation type="submission" date="2016-03" db="EMBL/GenBank/DDBJ databases">
        <title>Updated assembly of Pseudogymnoascus destructans, the fungus causing white-nose syndrome of bats.</title>
        <authorList>
            <person name="Palmer J.M."/>
            <person name="Drees K.P."/>
            <person name="Foster J.T."/>
            <person name="Lindner D.L."/>
        </authorList>
    </citation>
    <scope>NUCLEOTIDE SEQUENCE [LARGE SCALE GENOMIC DNA]</scope>
    <source>
        <strain evidence="1">20631-21</strain>
    </source>
</reference>
<evidence type="ECO:0000313" key="1">
    <source>
        <dbReference type="EMBL" id="OAF58000.1"/>
    </source>
</evidence>
<gene>
    <name evidence="1" type="ORF">VC83_05300</name>
</gene>
<dbReference type="GeneID" id="36288366"/>